<comment type="caution">
    <text evidence="3">The sequence shown here is derived from an EMBL/GenBank/DDBJ whole genome shotgun (WGS) entry which is preliminary data.</text>
</comment>
<dbReference type="PANTHER" id="PTHR30160:SF22">
    <property type="entry name" value="LIPOPOLYSACCHARIDE CORE BIOSYNTHESIS PROTEIN"/>
    <property type="match status" value="1"/>
</dbReference>
<sequence>MKRIIVTRFSAMGDVAMVASVLKEFVVQQKDVEIIFVSRVQFAPFFVDIPRVRFHVMDPKIKHKGIIGLIRLFRELKKYKPTEIADLHNNLRSLFLVFLFKASNYQVSILDKRRKQKKLLTRRENKILRPLDPVTECYGEVFRKLGYNFTLSHQLNKVDRKIPRNLIHIFNSNDKKIGIAPFAKHKYKVFPIIKMEETIRDLCEKNYHIFLFGGSEEEKSICEKWAKQYPKTTNTIGKHFLSEELDIIANLDVMISMDSSGMHMASLVGTRCLSIWGATHPYAGFLGYGQSMDDCIQVEHPARPSSIYGNKPCLCDGVEAIELVTVEMVTKKIEEVLG</sequence>
<dbReference type="EMBL" id="JBHUHR010000046">
    <property type="protein sequence ID" value="MFD2037034.1"/>
    <property type="molecule type" value="Genomic_DNA"/>
</dbReference>
<dbReference type="Proteomes" id="UP001597361">
    <property type="component" value="Unassembled WGS sequence"/>
</dbReference>
<reference evidence="4" key="1">
    <citation type="journal article" date="2019" name="Int. J. Syst. Evol. Microbiol.">
        <title>The Global Catalogue of Microorganisms (GCM) 10K type strain sequencing project: providing services to taxonomists for standard genome sequencing and annotation.</title>
        <authorList>
            <consortium name="The Broad Institute Genomics Platform"/>
            <consortium name="The Broad Institute Genome Sequencing Center for Infectious Disease"/>
            <person name="Wu L."/>
            <person name="Ma J."/>
        </authorList>
    </citation>
    <scope>NUCLEOTIDE SEQUENCE [LARGE SCALE GENOMIC DNA]</scope>
    <source>
        <strain evidence="4">CGMCC 1.15180</strain>
    </source>
</reference>
<accession>A0ABW4VS34</accession>
<dbReference type="PANTHER" id="PTHR30160">
    <property type="entry name" value="TETRAACYLDISACCHARIDE 4'-KINASE-RELATED"/>
    <property type="match status" value="1"/>
</dbReference>
<dbReference type="SUPFAM" id="SSF53756">
    <property type="entry name" value="UDP-Glycosyltransferase/glycogen phosphorylase"/>
    <property type="match status" value="1"/>
</dbReference>
<keyword evidence="4" id="KW-1185">Reference proteome</keyword>
<gene>
    <name evidence="3" type="ORF">ACFSKL_19675</name>
</gene>
<protein>
    <submittedName>
        <fullName evidence="3">Glycosyltransferase family 9 protein</fullName>
    </submittedName>
</protein>
<dbReference type="InterPro" id="IPR051199">
    <property type="entry name" value="LPS_LOS_Heptosyltrfase"/>
</dbReference>
<evidence type="ECO:0000313" key="4">
    <source>
        <dbReference type="Proteomes" id="UP001597361"/>
    </source>
</evidence>
<name>A0ABW4VS34_9BACT</name>
<keyword evidence="2" id="KW-0808">Transferase</keyword>
<organism evidence="3 4">
    <name type="scientific">Belliella marina</name>
    <dbReference type="NCBI Taxonomy" id="1644146"/>
    <lineage>
        <taxon>Bacteria</taxon>
        <taxon>Pseudomonadati</taxon>
        <taxon>Bacteroidota</taxon>
        <taxon>Cytophagia</taxon>
        <taxon>Cytophagales</taxon>
        <taxon>Cyclobacteriaceae</taxon>
        <taxon>Belliella</taxon>
    </lineage>
</organism>
<evidence type="ECO:0000256" key="2">
    <source>
        <dbReference type="ARBA" id="ARBA00022679"/>
    </source>
</evidence>
<evidence type="ECO:0000256" key="1">
    <source>
        <dbReference type="ARBA" id="ARBA00022676"/>
    </source>
</evidence>
<dbReference type="Pfam" id="PF01075">
    <property type="entry name" value="Glyco_transf_9"/>
    <property type="match status" value="1"/>
</dbReference>
<evidence type="ECO:0000313" key="3">
    <source>
        <dbReference type="EMBL" id="MFD2037034.1"/>
    </source>
</evidence>
<dbReference type="Gene3D" id="3.40.50.2000">
    <property type="entry name" value="Glycogen Phosphorylase B"/>
    <property type="match status" value="2"/>
</dbReference>
<keyword evidence="1" id="KW-0328">Glycosyltransferase</keyword>
<proteinExistence type="predicted"/>
<dbReference type="InterPro" id="IPR002201">
    <property type="entry name" value="Glyco_trans_9"/>
</dbReference>
<dbReference type="RefSeq" id="WP_376888602.1">
    <property type="nucleotide sequence ID" value="NZ_JBHUHR010000046.1"/>
</dbReference>
<dbReference type="CDD" id="cd03789">
    <property type="entry name" value="GT9_LPS_heptosyltransferase"/>
    <property type="match status" value="1"/>
</dbReference>